<feature type="transmembrane region" description="Helical" evidence="7">
    <location>
        <begin position="68"/>
        <end position="85"/>
    </location>
</feature>
<evidence type="ECO:0000256" key="3">
    <source>
        <dbReference type="ARBA" id="ARBA00022475"/>
    </source>
</evidence>
<dbReference type="PANTHER" id="PTHR33778">
    <property type="entry name" value="PROTEIN MGTC"/>
    <property type="match status" value="1"/>
</dbReference>
<evidence type="ECO:0000256" key="5">
    <source>
        <dbReference type="ARBA" id="ARBA00022989"/>
    </source>
</evidence>
<dbReference type="InterPro" id="IPR049177">
    <property type="entry name" value="MgtC_SapB_SrpB_YhiD_N"/>
</dbReference>
<proteinExistence type="inferred from homology"/>
<keyword evidence="5 7" id="KW-1133">Transmembrane helix</keyword>
<dbReference type="GO" id="GO:0005886">
    <property type="term" value="C:plasma membrane"/>
    <property type="evidence" value="ECO:0007669"/>
    <property type="project" value="UniProtKB-SubCell"/>
</dbReference>
<dbReference type="Pfam" id="PF02308">
    <property type="entry name" value="MgtC"/>
    <property type="match status" value="1"/>
</dbReference>
<evidence type="ECO:0000256" key="2">
    <source>
        <dbReference type="ARBA" id="ARBA00009298"/>
    </source>
</evidence>
<dbReference type="Gene3D" id="3.30.70.260">
    <property type="match status" value="1"/>
</dbReference>
<name>A0A6P1ND40_9MICC</name>
<gene>
    <name evidence="10" type="ORF">GU243_00350</name>
</gene>
<keyword evidence="4 7" id="KW-0812">Transmembrane</keyword>
<feature type="transmembrane region" description="Helical" evidence="7">
    <location>
        <begin position="116"/>
        <end position="135"/>
    </location>
</feature>
<keyword evidence="11" id="KW-1185">Reference proteome</keyword>
<dbReference type="Pfam" id="PF21770">
    <property type="entry name" value="MgtC_SapB_C"/>
    <property type="match status" value="1"/>
</dbReference>
<evidence type="ECO:0000256" key="1">
    <source>
        <dbReference type="ARBA" id="ARBA00004651"/>
    </source>
</evidence>
<dbReference type="PRINTS" id="PR01837">
    <property type="entry name" value="MGTCSAPBPROT"/>
</dbReference>
<dbReference type="EMBL" id="CP047898">
    <property type="protein sequence ID" value="QHK18495.1"/>
    <property type="molecule type" value="Genomic_DNA"/>
</dbReference>
<evidence type="ECO:0000256" key="6">
    <source>
        <dbReference type="ARBA" id="ARBA00023136"/>
    </source>
</evidence>
<dbReference type="Proteomes" id="UP000464186">
    <property type="component" value="Chromosome"/>
</dbReference>
<feature type="transmembrane region" description="Helical" evidence="7">
    <location>
        <begin position="37"/>
        <end position="56"/>
    </location>
</feature>
<keyword evidence="6 7" id="KW-0472">Membrane</keyword>
<evidence type="ECO:0000313" key="10">
    <source>
        <dbReference type="EMBL" id="QHK18495.1"/>
    </source>
</evidence>
<comment type="similarity">
    <text evidence="2">Belongs to the MgtC/SapB family.</text>
</comment>
<sequence length="243" mass="25624">MTFGAELVDLSLRVITSLLLGATIGLERQWRSRMAGIRTNALVAGGSALFVVMGAYSFDGIGADPTRVAAQIVSGIGFLGAGVIMREGLNVRGLNTAATLWCAAAVGSLAGSGLYLIAILGALCIVGVNTLLRPVGRMINRHPRRAAGDVQSTADVGYLLEATTDGESEGMVRSMLVQAISRPGFSLQSMSARGTKNALVKVRAELSASVEADIGSLERTVQRMSLDPKIYAVRWRAEDIEEE</sequence>
<evidence type="ECO:0000256" key="4">
    <source>
        <dbReference type="ARBA" id="ARBA00022692"/>
    </source>
</evidence>
<keyword evidence="3" id="KW-1003">Cell membrane</keyword>
<dbReference type="PANTHER" id="PTHR33778:SF3">
    <property type="entry name" value="PROTEIN MGTC"/>
    <property type="match status" value="1"/>
</dbReference>
<feature type="domain" description="MgtC-like C-terminal" evidence="9">
    <location>
        <begin position="158"/>
        <end position="235"/>
    </location>
</feature>
<dbReference type="InterPro" id="IPR003416">
    <property type="entry name" value="MgtC/SapB/SrpB/YhiD_fam"/>
</dbReference>
<comment type="subcellular location">
    <subcellularLocation>
        <location evidence="1">Cell membrane</location>
        <topology evidence="1">Multi-pass membrane protein</topology>
    </subcellularLocation>
</comment>
<evidence type="ECO:0000313" key="11">
    <source>
        <dbReference type="Proteomes" id="UP000464186"/>
    </source>
</evidence>
<organism evidence="10 11">
    <name type="scientific">Pseudarthrobacter psychrotolerans</name>
    <dbReference type="NCBI Taxonomy" id="2697569"/>
    <lineage>
        <taxon>Bacteria</taxon>
        <taxon>Bacillati</taxon>
        <taxon>Actinomycetota</taxon>
        <taxon>Actinomycetes</taxon>
        <taxon>Micrococcales</taxon>
        <taxon>Micrococcaceae</taxon>
        <taxon>Pseudarthrobacter</taxon>
    </lineage>
</organism>
<evidence type="ECO:0000256" key="7">
    <source>
        <dbReference type="SAM" id="Phobius"/>
    </source>
</evidence>
<protein>
    <submittedName>
        <fullName evidence="10">MgtC/SapB family protein</fullName>
    </submittedName>
</protein>
<dbReference type="InterPro" id="IPR048640">
    <property type="entry name" value="MgtC-like_C"/>
</dbReference>
<feature type="domain" description="MgtC/SapB/SrpB/YhiD N-terminal" evidence="8">
    <location>
        <begin position="15"/>
        <end position="137"/>
    </location>
</feature>
<dbReference type="AlphaFoldDB" id="A0A6P1ND40"/>
<reference evidence="10 11" key="1">
    <citation type="submission" date="2020-01" db="EMBL/GenBank/DDBJ databases">
        <title>Pseudarthrobacter psychrotolerans sp. nov., isolated from antarctic soil.</title>
        <authorList>
            <person name="Shin Y."/>
            <person name="Park W."/>
        </authorList>
    </citation>
    <scope>NUCLEOTIDE SEQUENCE [LARGE SCALE GENOMIC DNA]</scope>
    <source>
        <strain evidence="10 11">YJ56</strain>
    </source>
</reference>
<evidence type="ECO:0000259" key="8">
    <source>
        <dbReference type="Pfam" id="PF02308"/>
    </source>
</evidence>
<dbReference type="KEGG" id="psey:GU243_00350"/>
<accession>A0A6P1ND40</accession>
<evidence type="ECO:0000259" key="9">
    <source>
        <dbReference type="Pfam" id="PF21770"/>
    </source>
</evidence>